<dbReference type="InterPro" id="IPR003156">
    <property type="entry name" value="DHHA1_dom"/>
</dbReference>
<dbReference type="Gene3D" id="3.10.310.30">
    <property type="match status" value="1"/>
</dbReference>
<organism evidence="3 4">
    <name type="scientific">Erysipelothrix larvae</name>
    <dbReference type="NCBI Taxonomy" id="1514105"/>
    <lineage>
        <taxon>Bacteria</taxon>
        <taxon>Bacillati</taxon>
        <taxon>Bacillota</taxon>
        <taxon>Erysipelotrichia</taxon>
        <taxon>Erysipelotrichales</taxon>
        <taxon>Erysipelotrichaceae</taxon>
        <taxon>Erysipelothrix</taxon>
    </lineage>
</organism>
<dbReference type="AlphaFoldDB" id="A0A120JTM4"/>
<feature type="domain" description="DHHA1" evidence="2">
    <location>
        <begin position="247"/>
        <end position="315"/>
    </location>
</feature>
<dbReference type="Proteomes" id="UP000063781">
    <property type="component" value="Chromosome"/>
</dbReference>
<evidence type="ECO:0000313" key="4">
    <source>
        <dbReference type="Proteomes" id="UP000063781"/>
    </source>
</evidence>
<dbReference type="GO" id="GO:0003676">
    <property type="term" value="F:nucleic acid binding"/>
    <property type="evidence" value="ECO:0007669"/>
    <property type="project" value="InterPro"/>
</dbReference>
<feature type="domain" description="DDH" evidence="1">
    <location>
        <begin position="29"/>
        <end position="150"/>
    </location>
</feature>
<proteinExistence type="predicted"/>
<keyword evidence="4" id="KW-1185">Reference proteome</keyword>
<dbReference type="KEGG" id="erl:AOC36_04720"/>
<evidence type="ECO:0008006" key="5">
    <source>
        <dbReference type="Google" id="ProtNLM"/>
    </source>
</evidence>
<dbReference type="InterPro" id="IPR051319">
    <property type="entry name" value="Oligoribo/pAp-PDE_c-di-AMP_PDE"/>
</dbReference>
<evidence type="ECO:0000259" key="2">
    <source>
        <dbReference type="Pfam" id="PF02272"/>
    </source>
</evidence>
<dbReference type="Pfam" id="PF02272">
    <property type="entry name" value="DHHA1"/>
    <property type="match status" value="1"/>
</dbReference>
<evidence type="ECO:0000313" key="3">
    <source>
        <dbReference type="EMBL" id="AMC93300.1"/>
    </source>
</evidence>
<dbReference type="Gene3D" id="3.90.1640.10">
    <property type="entry name" value="inorganic pyrophosphatase (n-terminal core)"/>
    <property type="match status" value="1"/>
</dbReference>
<dbReference type="RefSeq" id="WP_067631934.1">
    <property type="nucleotide sequence ID" value="NZ_CP013213.1"/>
</dbReference>
<dbReference type="STRING" id="1514105.AOC36_04720"/>
<dbReference type="Pfam" id="PF01368">
    <property type="entry name" value="DHH"/>
    <property type="match status" value="1"/>
</dbReference>
<dbReference type="EMBL" id="CP013213">
    <property type="protein sequence ID" value="AMC93300.1"/>
    <property type="molecule type" value="Genomic_DNA"/>
</dbReference>
<sequence length="322" mass="35803">MKNSLSLQTHIPSTTVNKFYELVERYDTICIFRHENPDGDAFGAQCGLKHALSSLYPHKRIVALGGNGTGLPLFPLMDEVDDACISGSLAIIVDCANRERIDDKRFDLAQTLIKIDHHPEVDIYGDLSYVVPTKSSACEIVSELLMVKECLDEISSSYLLAGMMTDTIRFSIETTTADTLMIASHLMTYGANINKLSNMFFTKDLKKHSIEVQLAPHIQYKDGVAWLIINQALRESLGLSVAEAKLFNNIMSGIKEYKIWAIFVEEADGLYLGSLRSQSVTINTIAQQYNGGGHRLASGLRQLTRQDVDEVLEKLMHAQNNG</sequence>
<dbReference type="PANTHER" id="PTHR47618:SF1">
    <property type="entry name" value="BIFUNCTIONAL OLIGORIBONUCLEASE AND PAP PHOSPHATASE NRNA"/>
    <property type="match status" value="1"/>
</dbReference>
<dbReference type="InterPro" id="IPR038763">
    <property type="entry name" value="DHH_sf"/>
</dbReference>
<evidence type="ECO:0000259" key="1">
    <source>
        <dbReference type="Pfam" id="PF01368"/>
    </source>
</evidence>
<protein>
    <recommendedName>
        <fullName evidence="5">Phosphoesterase</fullName>
    </recommendedName>
</protein>
<gene>
    <name evidence="3" type="ORF">AOC36_04720</name>
</gene>
<accession>A0A120JTM4</accession>
<dbReference type="SUPFAM" id="SSF64182">
    <property type="entry name" value="DHH phosphoesterases"/>
    <property type="match status" value="1"/>
</dbReference>
<dbReference type="InterPro" id="IPR001667">
    <property type="entry name" value="DDH_dom"/>
</dbReference>
<reference evidence="3 4" key="1">
    <citation type="submission" date="2015-10" db="EMBL/GenBank/DDBJ databases">
        <title>Erysipelothrix larvae sp. LV19 isolated from the larval gut of the rhinoceros beetle, Trypoxylus dichotomus.</title>
        <authorList>
            <person name="Lim S."/>
            <person name="Kim B.-C."/>
        </authorList>
    </citation>
    <scope>NUCLEOTIDE SEQUENCE [LARGE SCALE GENOMIC DNA]</scope>
    <source>
        <strain evidence="3 4">LV19</strain>
    </source>
</reference>
<dbReference type="PANTHER" id="PTHR47618">
    <property type="entry name" value="BIFUNCTIONAL OLIGORIBONUCLEASE AND PAP PHOSPHATASE NRNA"/>
    <property type="match status" value="1"/>
</dbReference>
<dbReference type="OrthoDB" id="9803668at2"/>
<name>A0A120JTM4_9FIRM</name>